<organism evidence="1">
    <name type="scientific">marine sediment metagenome</name>
    <dbReference type="NCBI Taxonomy" id="412755"/>
    <lineage>
        <taxon>unclassified sequences</taxon>
        <taxon>metagenomes</taxon>
        <taxon>ecological metagenomes</taxon>
    </lineage>
</organism>
<dbReference type="AlphaFoldDB" id="X1NZG1"/>
<reference evidence="1" key="1">
    <citation type="journal article" date="2014" name="Front. Microbiol.">
        <title>High frequency of phylogenetically diverse reductive dehalogenase-homologous genes in deep subseafloor sedimentary metagenomes.</title>
        <authorList>
            <person name="Kawai M."/>
            <person name="Futagami T."/>
            <person name="Toyoda A."/>
            <person name="Takaki Y."/>
            <person name="Nishi S."/>
            <person name="Hori S."/>
            <person name="Arai W."/>
            <person name="Tsubouchi T."/>
            <person name="Morono Y."/>
            <person name="Uchiyama I."/>
            <person name="Ito T."/>
            <person name="Fujiyama A."/>
            <person name="Inagaki F."/>
            <person name="Takami H."/>
        </authorList>
    </citation>
    <scope>NUCLEOTIDE SEQUENCE</scope>
    <source>
        <strain evidence="1">Expedition CK06-06</strain>
    </source>
</reference>
<evidence type="ECO:0008006" key="2">
    <source>
        <dbReference type="Google" id="ProtNLM"/>
    </source>
</evidence>
<comment type="caution">
    <text evidence="1">The sequence shown here is derived from an EMBL/GenBank/DDBJ whole genome shotgun (WGS) entry which is preliminary data.</text>
</comment>
<accession>X1NZG1</accession>
<name>X1NZG1_9ZZZZ</name>
<dbReference type="EMBL" id="BARV01014542">
    <property type="protein sequence ID" value="GAI32185.1"/>
    <property type="molecule type" value="Genomic_DNA"/>
</dbReference>
<sequence length="207" mass="22888">CDYFNVSNCSLILEKAIGSEVNLTSEQITKDTIQNLTVATMENINVNWSVSCIDDSNNQGSSENYSFLMNIVAPTIDVPIIDPTPAYTNSTLNCSTIAYDINLGAIRINFTWWNDTNKYSNYSAITTNGTLVNFSLTPGIQVAGENWNCTVRAYDGTEYSNYSSSSIKISNTKPVMNYINLQPSTAYTNSTISAIFNFTEIDESHHS</sequence>
<protein>
    <recommendedName>
        <fullName evidence="2">Ig-like domain-containing protein</fullName>
    </recommendedName>
</protein>
<evidence type="ECO:0000313" key="1">
    <source>
        <dbReference type="EMBL" id="GAI32185.1"/>
    </source>
</evidence>
<gene>
    <name evidence="1" type="ORF">S06H3_25274</name>
</gene>
<feature type="non-terminal residue" evidence="1">
    <location>
        <position position="1"/>
    </location>
</feature>
<proteinExistence type="predicted"/>